<evidence type="ECO:0000313" key="2">
    <source>
        <dbReference type="EMBL" id="SOB57801.1"/>
    </source>
</evidence>
<dbReference type="Gene3D" id="3.30.70.120">
    <property type="match status" value="1"/>
</dbReference>
<dbReference type="InterPro" id="IPR011322">
    <property type="entry name" value="N-reg_PII-like_a/b"/>
</dbReference>
<dbReference type="OrthoDB" id="9795599at2"/>
<evidence type="ECO:0000256" key="1">
    <source>
        <dbReference type="ARBA" id="ARBA00010554"/>
    </source>
</evidence>
<dbReference type="Proteomes" id="UP000219215">
    <property type="component" value="Chromosome DPRO"/>
</dbReference>
<gene>
    <name evidence="2" type="ORF">DPRO_0910</name>
</gene>
<dbReference type="RefSeq" id="WP_097010992.1">
    <property type="nucleotide sequence ID" value="NZ_LT907975.1"/>
</dbReference>
<dbReference type="SUPFAM" id="SSF54913">
    <property type="entry name" value="GlnB-like"/>
    <property type="match status" value="1"/>
</dbReference>
<reference evidence="3" key="1">
    <citation type="submission" date="2017-09" db="EMBL/GenBank/DDBJ databases">
        <authorList>
            <person name="Regsiter A."/>
            <person name="William W."/>
        </authorList>
    </citation>
    <scope>NUCLEOTIDE SEQUENCE [LARGE SCALE GENOMIC DNA]</scope>
    <source>
        <strain evidence="3">500-1</strain>
    </source>
</reference>
<dbReference type="InterPro" id="IPR003793">
    <property type="entry name" value="UPF0166"/>
</dbReference>
<evidence type="ECO:0000313" key="3">
    <source>
        <dbReference type="Proteomes" id="UP000219215"/>
    </source>
</evidence>
<name>A0A2C8F7J2_9BACT</name>
<keyword evidence="3" id="KW-1185">Reference proteome</keyword>
<dbReference type="AlphaFoldDB" id="A0A2C8F7J2"/>
<dbReference type="InterPro" id="IPR015867">
    <property type="entry name" value="N-reg_PII/ATP_PRibTrfase_C"/>
</dbReference>
<sequence>MKLLEKAERIRIYLGEDDKFNGRPLADVIVEEARKQGLAGATVFRGMSGFGANSLLHTTKILRLSEDLPIIVEIVEHPDNLTQLLAFLDKIVTEGMVTRETVDVTIYRHSKGMSRPEIG</sequence>
<accession>A0A2C8F7J2</accession>
<dbReference type="KEGG" id="pprf:DPRO_0910"/>
<comment type="similarity">
    <text evidence="1">Belongs to the UPF0166 family.</text>
</comment>
<proteinExistence type="inferred from homology"/>
<dbReference type="EMBL" id="LT907975">
    <property type="protein sequence ID" value="SOB57801.1"/>
    <property type="molecule type" value="Genomic_DNA"/>
</dbReference>
<organism evidence="2 3">
    <name type="scientific">Pseudodesulfovibrio profundus</name>
    <dbReference type="NCBI Taxonomy" id="57320"/>
    <lineage>
        <taxon>Bacteria</taxon>
        <taxon>Pseudomonadati</taxon>
        <taxon>Thermodesulfobacteriota</taxon>
        <taxon>Desulfovibrionia</taxon>
        <taxon>Desulfovibrionales</taxon>
        <taxon>Desulfovibrionaceae</taxon>
    </lineage>
</organism>
<dbReference type="Pfam" id="PF02641">
    <property type="entry name" value="DUF190"/>
    <property type="match status" value="1"/>
</dbReference>
<protein>
    <submittedName>
        <fullName evidence="2">Uncharacterized protein</fullName>
    </submittedName>
</protein>
<dbReference type="PANTHER" id="PTHR35983">
    <property type="entry name" value="UPF0166 PROTEIN TM_0021"/>
    <property type="match status" value="1"/>
</dbReference>
<dbReference type="PANTHER" id="PTHR35983:SF1">
    <property type="entry name" value="UPF0166 PROTEIN TM_0021"/>
    <property type="match status" value="1"/>
</dbReference>